<organism evidence="2 3">
    <name type="scientific">Naumovozyma castellii</name>
    <name type="common">Yeast</name>
    <name type="synonym">Saccharomyces castellii</name>
    <dbReference type="NCBI Taxonomy" id="27288"/>
    <lineage>
        <taxon>Eukaryota</taxon>
        <taxon>Fungi</taxon>
        <taxon>Dikarya</taxon>
        <taxon>Ascomycota</taxon>
        <taxon>Saccharomycotina</taxon>
        <taxon>Saccharomycetes</taxon>
        <taxon>Saccharomycetales</taxon>
        <taxon>Saccharomycetaceae</taxon>
        <taxon>Naumovozyma</taxon>
    </lineage>
</organism>
<feature type="region of interest" description="Disordered" evidence="1">
    <location>
        <begin position="138"/>
        <end position="190"/>
    </location>
</feature>
<dbReference type="PANTHER" id="PTHR14742">
    <property type="entry name" value="RIBONUCLEASE P SUBUNIT P21"/>
    <property type="match status" value="1"/>
</dbReference>
<evidence type="ECO:0000313" key="3">
    <source>
        <dbReference type="Proteomes" id="UP000001640"/>
    </source>
</evidence>
<dbReference type="FunCoup" id="G0V7B7">
    <property type="interactions" value="95"/>
</dbReference>
<dbReference type="InParanoid" id="G0V7B7"/>
<dbReference type="eggNOG" id="ENOG502S5IC">
    <property type="taxonomic scope" value="Eukaryota"/>
</dbReference>
<reference evidence="2 3" key="1">
    <citation type="journal article" date="2011" name="Proc. Natl. Acad. Sci. U.S.A.">
        <title>Evolutionary erosion of yeast sex chromosomes by mating-type switching accidents.</title>
        <authorList>
            <person name="Gordon J.L."/>
            <person name="Armisen D."/>
            <person name="Proux-Wera E."/>
            <person name="Oheigeartaigh S.S."/>
            <person name="Byrne K.P."/>
            <person name="Wolfe K.H."/>
        </authorList>
    </citation>
    <scope>NUCLEOTIDE SEQUENCE [LARGE SCALE GENOMIC DNA]</scope>
    <source>
        <strain evidence="3">ATCC 76901 / BCRC 22586 / CBS 4309 / NBRC 1992 / NRRL Y-12630</strain>
    </source>
</reference>
<dbReference type="InterPro" id="IPR007175">
    <property type="entry name" value="Rpr2/Snm1/Rpp21"/>
</dbReference>
<dbReference type="Proteomes" id="UP000001640">
    <property type="component" value="Chromosome 1"/>
</dbReference>
<evidence type="ECO:0000256" key="1">
    <source>
        <dbReference type="SAM" id="MobiDB-lite"/>
    </source>
</evidence>
<dbReference type="GO" id="GO:0030541">
    <property type="term" value="P:plasmid partitioning"/>
    <property type="evidence" value="ECO:0007669"/>
    <property type="project" value="EnsemblFungi"/>
</dbReference>
<dbReference type="GO" id="GO:0000172">
    <property type="term" value="C:ribonuclease MRP complex"/>
    <property type="evidence" value="ECO:0007669"/>
    <property type="project" value="EnsemblFungi"/>
</dbReference>
<dbReference type="EMBL" id="HE576752">
    <property type="protein sequence ID" value="CCC67365.1"/>
    <property type="molecule type" value="Genomic_DNA"/>
</dbReference>
<dbReference type="Pfam" id="PF04032">
    <property type="entry name" value="Rpr2"/>
    <property type="match status" value="1"/>
</dbReference>
<dbReference type="GeneID" id="96900844"/>
<dbReference type="AlphaFoldDB" id="G0V7B7"/>
<proteinExistence type="predicted"/>
<reference key="2">
    <citation type="submission" date="2011-08" db="EMBL/GenBank/DDBJ databases">
        <title>Genome sequence of Naumovozyma castellii.</title>
        <authorList>
            <person name="Gordon J.L."/>
            <person name="Armisen D."/>
            <person name="Proux-Wera E."/>
            <person name="OhEigeartaigh S.S."/>
            <person name="Byrne K.P."/>
            <person name="Wolfe K.H."/>
        </authorList>
    </citation>
    <scope>NUCLEOTIDE SEQUENCE</scope>
    <source>
        <strain>Type strain:CBS 4309</strain>
    </source>
</reference>
<gene>
    <name evidence="2" type="primary">NCAS0A08070</name>
    <name evidence="2" type="ordered locus">NCAS_0A08070</name>
</gene>
<dbReference type="PANTHER" id="PTHR14742:SF3">
    <property type="entry name" value="RIBONUCLEASE MRP PROTEIN SUBUNIT SNM1"/>
    <property type="match status" value="1"/>
</dbReference>
<feature type="compositionally biased region" description="Basic and acidic residues" evidence="1">
    <location>
        <begin position="138"/>
        <end position="152"/>
    </location>
</feature>
<dbReference type="GO" id="GO:0005655">
    <property type="term" value="C:nucleolar ribonuclease P complex"/>
    <property type="evidence" value="ECO:0007669"/>
    <property type="project" value="TreeGrafter"/>
</dbReference>
<evidence type="ECO:0000313" key="2">
    <source>
        <dbReference type="EMBL" id="CCC67365.1"/>
    </source>
</evidence>
<dbReference type="OMA" id="KCIQVNC"/>
<dbReference type="HOGENOM" id="CLU_122019_0_0_1"/>
<dbReference type="GO" id="GO:0008033">
    <property type="term" value="P:tRNA processing"/>
    <property type="evidence" value="ECO:0007669"/>
    <property type="project" value="TreeGrafter"/>
</dbReference>
<keyword evidence="3" id="KW-1185">Reference proteome</keyword>
<accession>G0V7B7</accession>
<dbReference type="GO" id="GO:0000460">
    <property type="term" value="P:maturation of 5.8S rRNA"/>
    <property type="evidence" value="ECO:0007669"/>
    <property type="project" value="EnsemblFungi"/>
</dbReference>
<name>G0V7B7_NAUCA</name>
<dbReference type="OrthoDB" id="4066853at2759"/>
<dbReference type="GO" id="GO:0006397">
    <property type="term" value="P:mRNA processing"/>
    <property type="evidence" value="ECO:0007669"/>
    <property type="project" value="EnsemblFungi"/>
</dbReference>
<dbReference type="STRING" id="1064592.G0V7B7"/>
<dbReference type="RefSeq" id="XP_003673746.1">
    <property type="nucleotide sequence ID" value="XM_003673698.1"/>
</dbReference>
<protein>
    <submittedName>
        <fullName evidence="2">Uncharacterized protein</fullName>
    </submittedName>
</protein>
<dbReference type="GO" id="GO:0042134">
    <property type="term" value="F:rRNA primary transcript binding"/>
    <property type="evidence" value="ECO:0007669"/>
    <property type="project" value="EnsemblFungi"/>
</dbReference>
<dbReference type="KEGG" id="ncs:NCAS_0A08070"/>
<sequence>MSLNREQREKFRDRQIREKYDMVHLIPSLEVPELSGLYLKSFYNASKKYQLQLPPSITDSNGKFCGNCGCVRVINFNLQTQLIERKVPDTNQSLRILKYECMNCGFKNEFKVGEAAVTIAPVSFSQKLVAKEGVSHNQKVDTKIQKKNSGKDRAKKRKQNSLSNMLSKRNEEKKNQKKGLSLSLESFMQG</sequence>